<organism evidence="3 4">
    <name type="scientific">Candidatus Aphodosoma intestinipullorum</name>
    <dbReference type="NCBI Taxonomy" id="2840674"/>
    <lineage>
        <taxon>Bacteria</taxon>
        <taxon>Pseudomonadati</taxon>
        <taxon>Bacteroidota</taxon>
        <taxon>Bacteroidia</taxon>
        <taxon>Bacteroidales</taxon>
        <taxon>Candidatus Aphodosoma</taxon>
    </lineage>
</organism>
<reference evidence="3" key="1">
    <citation type="submission" date="2020-10" db="EMBL/GenBank/DDBJ databases">
        <authorList>
            <person name="Gilroy R."/>
        </authorList>
    </citation>
    <scope>NUCLEOTIDE SEQUENCE</scope>
    <source>
        <strain evidence="3">3924</strain>
    </source>
</reference>
<evidence type="ECO:0000256" key="1">
    <source>
        <dbReference type="ARBA" id="ARBA00010574"/>
    </source>
</evidence>
<protein>
    <recommendedName>
        <fullName evidence="2">Ribosomal silencing factor RsfS</fullName>
    </recommendedName>
</protein>
<comment type="function">
    <text evidence="2">Functions as a ribosomal silencing factor. Interacts with ribosomal protein uL14 (rplN), blocking formation of intersubunit bridge B8. Prevents association of the 30S and 50S ribosomal subunits and the formation of functional ribosomes, thus repressing translation.</text>
</comment>
<evidence type="ECO:0000313" key="4">
    <source>
        <dbReference type="Proteomes" id="UP000712007"/>
    </source>
</evidence>
<dbReference type="HAMAP" id="MF_01477">
    <property type="entry name" value="Iojap_RsfS"/>
    <property type="match status" value="1"/>
</dbReference>
<comment type="caution">
    <text evidence="3">The sequence shown here is derived from an EMBL/GenBank/DDBJ whole genome shotgun (WGS) entry which is preliminary data.</text>
</comment>
<sequence>MNDAKQLISAIIEGMQEKKAKQIVTVDMTALDAPCQYFVICEGESATQTMSIATSVKDYVRDHIHEKPFASDGYENSQWIALDYGNVIVHVFQPEIRRFYDIEHLWADAQIEYIPDID</sequence>
<dbReference type="AlphaFoldDB" id="A0A940DK50"/>
<comment type="similarity">
    <text evidence="1 2">Belongs to the Iojap/RsfS family.</text>
</comment>
<dbReference type="GO" id="GO:0043023">
    <property type="term" value="F:ribosomal large subunit binding"/>
    <property type="evidence" value="ECO:0007669"/>
    <property type="project" value="TreeGrafter"/>
</dbReference>
<gene>
    <name evidence="2 3" type="primary">rsfS</name>
    <name evidence="3" type="ORF">IAC51_00700</name>
</gene>
<comment type="subunit">
    <text evidence="2">Interacts with ribosomal protein uL14 (rplN).</text>
</comment>
<evidence type="ECO:0000313" key="3">
    <source>
        <dbReference type="EMBL" id="MBO8439152.1"/>
    </source>
</evidence>
<keyword evidence="2" id="KW-0678">Repressor</keyword>
<dbReference type="PANTHER" id="PTHR21043">
    <property type="entry name" value="IOJAP SUPERFAMILY ORTHOLOG"/>
    <property type="match status" value="1"/>
</dbReference>
<dbReference type="Pfam" id="PF02410">
    <property type="entry name" value="RsfS"/>
    <property type="match status" value="1"/>
</dbReference>
<dbReference type="InterPro" id="IPR043519">
    <property type="entry name" value="NT_sf"/>
</dbReference>
<reference evidence="3" key="2">
    <citation type="journal article" date="2021" name="PeerJ">
        <title>Extensive microbial diversity within the chicken gut microbiome revealed by metagenomics and culture.</title>
        <authorList>
            <person name="Gilroy R."/>
            <person name="Ravi A."/>
            <person name="Getino M."/>
            <person name="Pursley I."/>
            <person name="Horton D.L."/>
            <person name="Alikhan N.F."/>
            <person name="Baker D."/>
            <person name="Gharbi K."/>
            <person name="Hall N."/>
            <person name="Watson M."/>
            <person name="Adriaenssens E.M."/>
            <person name="Foster-Nyarko E."/>
            <person name="Jarju S."/>
            <person name="Secka A."/>
            <person name="Antonio M."/>
            <person name="Oren A."/>
            <person name="Chaudhuri R.R."/>
            <person name="La Ragione R."/>
            <person name="Hildebrand F."/>
            <person name="Pallen M.J."/>
        </authorList>
    </citation>
    <scope>NUCLEOTIDE SEQUENCE</scope>
    <source>
        <strain evidence="3">3924</strain>
    </source>
</reference>
<dbReference type="Proteomes" id="UP000712007">
    <property type="component" value="Unassembled WGS sequence"/>
</dbReference>
<dbReference type="InterPro" id="IPR004394">
    <property type="entry name" value="Iojap/RsfS/C7orf30"/>
</dbReference>
<keyword evidence="2" id="KW-0963">Cytoplasm</keyword>
<comment type="subcellular location">
    <subcellularLocation>
        <location evidence="2">Cytoplasm</location>
    </subcellularLocation>
</comment>
<name>A0A940DK50_9BACT</name>
<dbReference type="Gene3D" id="3.30.460.10">
    <property type="entry name" value="Beta Polymerase, domain 2"/>
    <property type="match status" value="1"/>
</dbReference>
<dbReference type="NCBIfam" id="TIGR00090">
    <property type="entry name" value="rsfS_iojap_ybeB"/>
    <property type="match status" value="1"/>
</dbReference>
<proteinExistence type="inferred from homology"/>
<accession>A0A940DK50</accession>
<evidence type="ECO:0000256" key="2">
    <source>
        <dbReference type="HAMAP-Rule" id="MF_01477"/>
    </source>
</evidence>
<dbReference type="GO" id="GO:0005737">
    <property type="term" value="C:cytoplasm"/>
    <property type="evidence" value="ECO:0007669"/>
    <property type="project" value="UniProtKB-SubCell"/>
</dbReference>
<dbReference type="GO" id="GO:0042256">
    <property type="term" value="P:cytosolic ribosome assembly"/>
    <property type="evidence" value="ECO:0007669"/>
    <property type="project" value="UniProtKB-UniRule"/>
</dbReference>
<dbReference type="PANTHER" id="PTHR21043:SF0">
    <property type="entry name" value="MITOCHONDRIAL ASSEMBLY OF RIBOSOMAL LARGE SUBUNIT PROTEIN 1"/>
    <property type="match status" value="1"/>
</dbReference>
<dbReference type="EMBL" id="JADIMV010000016">
    <property type="protein sequence ID" value="MBO8439152.1"/>
    <property type="molecule type" value="Genomic_DNA"/>
</dbReference>
<dbReference type="GO" id="GO:0090071">
    <property type="term" value="P:negative regulation of ribosome biogenesis"/>
    <property type="evidence" value="ECO:0007669"/>
    <property type="project" value="UniProtKB-UniRule"/>
</dbReference>
<dbReference type="SUPFAM" id="SSF81301">
    <property type="entry name" value="Nucleotidyltransferase"/>
    <property type="match status" value="1"/>
</dbReference>
<keyword evidence="2" id="KW-0810">Translation regulation</keyword>
<dbReference type="GO" id="GO:0017148">
    <property type="term" value="P:negative regulation of translation"/>
    <property type="evidence" value="ECO:0007669"/>
    <property type="project" value="UniProtKB-UniRule"/>
</dbReference>